<dbReference type="InterPro" id="IPR004564">
    <property type="entry name" value="OM_lipoprot_carrier_LolA-like"/>
</dbReference>
<proteinExistence type="predicted"/>
<evidence type="ECO:0000313" key="3">
    <source>
        <dbReference type="EMBL" id="MBB5753583.1"/>
    </source>
</evidence>
<feature type="chain" id="PRO_5031450980" evidence="2">
    <location>
        <begin position="35"/>
        <end position="218"/>
    </location>
</feature>
<feature type="signal peptide" evidence="2">
    <location>
        <begin position="1"/>
        <end position="34"/>
    </location>
</feature>
<keyword evidence="4" id="KW-1185">Reference proteome</keyword>
<keyword evidence="1 2" id="KW-0732">Signal</keyword>
<dbReference type="AlphaFoldDB" id="A0A7W9FMU0"/>
<evidence type="ECO:0000256" key="2">
    <source>
        <dbReference type="SAM" id="SignalP"/>
    </source>
</evidence>
<dbReference type="SUPFAM" id="SSF89392">
    <property type="entry name" value="Prokaryotic lipoproteins and lipoprotein localization factors"/>
    <property type="match status" value="1"/>
</dbReference>
<keyword evidence="3" id="KW-0449">Lipoprotein</keyword>
<dbReference type="CDD" id="cd16325">
    <property type="entry name" value="LolA"/>
    <property type="match status" value="1"/>
</dbReference>
<organism evidence="3 4">
    <name type="scientific">Prosthecomicrobium pneumaticum</name>
    <dbReference type="NCBI Taxonomy" id="81895"/>
    <lineage>
        <taxon>Bacteria</taxon>
        <taxon>Pseudomonadati</taxon>
        <taxon>Pseudomonadota</taxon>
        <taxon>Alphaproteobacteria</taxon>
        <taxon>Hyphomicrobiales</taxon>
        <taxon>Kaistiaceae</taxon>
        <taxon>Prosthecomicrobium</taxon>
    </lineage>
</organism>
<accession>A0A7W9FMU0</accession>
<protein>
    <submittedName>
        <fullName evidence="3">Outer membrane lipoprotein-sorting protein</fullName>
    </submittedName>
</protein>
<dbReference type="Pfam" id="PF03548">
    <property type="entry name" value="LolA"/>
    <property type="match status" value="1"/>
</dbReference>
<gene>
    <name evidence="3" type="ORF">GGQ63_002653</name>
</gene>
<reference evidence="3 4" key="1">
    <citation type="submission" date="2020-08" db="EMBL/GenBank/DDBJ databases">
        <title>Genomic Encyclopedia of Type Strains, Phase IV (KMG-IV): sequencing the most valuable type-strain genomes for metagenomic binning, comparative biology and taxonomic classification.</title>
        <authorList>
            <person name="Goeker M."/>
        </authorList>
    </citation>
    <scope>NUCLEOTIDE SEQUENCE [LARGE SCALE GENOMIC DNA]</scope>
    <source>
        <strain evidence="3 4">DSM 16268</strain>
    </source>
</reference>
<evidence type="ECO:0000313" key="4">
    <source>
        <dbReference type="Proteomes" id="UP000523821"/>
    </source>
</evidence>
<dbReference type="InterPro" id="IPR029046">
    <property type="entry name" value="LolA/LolB/LppX"/>
</dbReference>
<dbReference type="PROSITE" id="PS51257">
    <property type="entry name" value="PROKAR_LIPOPROTEIN"/>
    <property type="match status" value="1"/>
</dbReference>
<dbReference type="Proteomes" id="UP000523821">
    <property type="component" value="Unassembled WGS sequence"/>
</dbReference>
<comment type="caution">
    <text evidence="3">The sequence shown here is derived from an EMBL/GenBank/DDBJ whole genome shotgun (WGS) entry which is preliminary data.</text>
</comment>
<dbReference type="PANTHER" id="PTHR35869:SF1">
    <property type="entry name" value="OUTER-MEMBRANE LIPOPROTEIN CARRIER PROTEIN"/>
    <property type="match status" value="1"/>
</dbReference>
<sequence>MSDRLLSPTRFGGAVGVFAAACLVLLLAALPAAAQFTPQQQEALGKINTYFDGIRQMQGEFIQFGPNGEQSEGVFFIERPGKIRFHYKAPVKMDVIADGSQVAVQDRSMMTQDLYPLSKTPLRYLLSDRIDLTSANIVRQVIEEPDLITLVLVQESAFGDGKLRLIFDAKTYELKQWVVTDPQGLDTSVAIYNVETGKKADPEYFKIDYYRFRTGTNK</sequence>
<name>A0A7W9FMU0_9HYPH</name>
<dbReference type="Gene3D" id="2.50.20.10">
    <property type="entry name" value="Lipoprotein localisation LolA/LolB/LppX"/>
    <property type="match status" value="1"/>
</dbReference>
<dbReference type="PANTHER" id="PTHR35869">
    <property type="entry name" value="OUTER-MEMBRANE LIPOPROTEIN CARRIER PROTEIN"/>
    <property type="match status" value="1"/>
</dbReference>
<evidence type="ECO:0000256" key="1">
    <source>
        <dbReference type="ARBA" id="ARBA00022729"/>
    </source>
</evidence>
<dbReference type="EMBL" id="JACHOO010000005">
    <property type="protein sequence ID" value="MBB5753583.1"/>
    <property type="molecule type" value="Genomic_DNA"/>
</dbReference>